<accession>A0A2M8LQE0</accession>
<proteinExistence type="predicted"/>
<evidence type="ECO:0000313" key="3">
    <source>
        <dbReference type="Proteomes" id="UP000230407"/>
    </source>
</evidence>
<gene>
    <name evidence="2" type="ORF">CUT44_28115</name>
</gene>
<comment type="caution">
    <text evidence="2">The sequence shown here is derived from an EMBL/GenBank/DDBJ whole genome shotgun (WGS) entry which is preliminary data.</text>
</comment>
<reference evidence="2 3" key="1">
    <citation type="submission" date="2017-11" db="EMBL/GenBank/DDBJ databases">
        <title>Streptomyces carmine sp. nov., a novel actinomycete isolated from Sophora alopecuroides in Xinjiang, China.</title>
        <authorList>
            <person name="Wang Y."/>
            <person name="Luo X."/>
            <person name="Wan C."/>
            <person name="Zhang L."/>
        </authorList>
    </citation>
    <scope>NUCLEOTIDE SEQUENCE [LARGE SCALE GENOMIC DNA]</scope>
    <source>
        <strain evidence="2 3">TRM SA0054</strain>
    </source>
</reference>
<feature type="transmembrane region" description="Helical" evidence="1">
    <location>
        <begin position="58"/>
        <end position="82"/>
    </location>
</feature>
<dbReference type="Proteomes" id="UP000230407">
    <property type="component" value="Unassembled WGS sequence"/>
</dbReference>
<sequence>MGEFTRVAMAFPAVLFGLGLLVVLLYWLLVLVGGVGVDALDGGGGIDADAPGIGPAGVLAAAGLGGAPASVTLTVFIAVAWFASLSGTVLVGGPAADHLPRLLVLPAALCAAWLGTRLLVRPLGRLLPRETGTGRRDLVGRVCTIRTGHVSHRFGQAEITTADGSAVLVQVRAQGADAAGLAAGRTALVFDYDPEGEFFRVTPWDPALDPERPAR</sequence>
<protein>
    <submittedName>
        <fullName evidence="2">DUF1449 domain-containing protein</fullName>
    </submittedName>
</protein>
<organism evidence="2 3">
    <name type="scientific">Streptomyces carminius</name>
    <dbReference type="NCBI Taxonomy" id="2665496"/>
    <lineage>
        <taxon>Bacteria</taxon>
        <taxon>Bacillati</taxon>
        <taxon>Actinomycetota</taxon>
        <taxon>Actinomycetes</taxon>
        <taxon>Kitasatosporales</taxon>
        <taxon>Streptomycetaceae</taxon>
        <taxon>Streptomyces</taxon>
    </lineage>
</organism>
<keyword evidence="1" id="KW-0472">Membrane</keyword>
<evidence type="ECO:0000256" key="1">
    <source>
        <dbReference type="SAM" id="Phobius"/>
    </source>
</evidence>
<feature type="transmembrane region" description="Helical" evidence="1">
    <location>
        <begin position="12"/>
        <end position="37"/>
    </location>
</feature>
<keyword evidence="1" id="KW-0812">Transmembrane</keyword>
<feature type="transmembrane region" description="Helical" evidence="1">
    <location>
        <begin position="102"/>
        <end position="120"/>
    </location>
</feature>
<keyword evidence="1" id="KW-1133">Transmembrane helix</keyword>
<dbReference type="EMBL" id="PGGW01000069">
    <property type="protein sequence ID" value="PJE94162.1"/>
    <property type="molecule type" value="Genomic_DNA"/>
</dbReference>
<dbReference type="RefSeq" id="WP_100204774.1">
    <property type="nucleotide sequence ID" value="NZ_PGGW01000069.1"/>
</dbReference>
<evidence type="ECO:0000313" key="2">
    <source>
        <dbReference type="EMBL" id="PJE94162.1"/>
    </source>
</evidence>
<keyword evidence="3" id="KW-1185">Reference proteome</keyword>
<dbReference type="AlphaFoldDB" id="A0A2M8LQE0"/>
<name>A0A2M8LQE0_9ACTN</name>